<evidence type="ECO:0000259" key="2">
    <source>
        <dbReference type="Pfam" id="PF01106"/>
    </source>
</evidence>
<organism evidence="3 4">
    <name type="scientific">Crassaminicella indica</name>
    <dbReference type="NCBI Taxonomy" id="2855394"/>
    <lineage>
        <taxon>Bacteria</taxon>
        <taxon>Bacillati</taxon>
        <taxon>Bacillota</taxon>
        <taxon>Clostridia</taxon>
        <taxon>Eubacteriales</taxon>
        <taxon>Clostridiaceae</taxon>
        <taxon>Crassaminicella</taxon>
    </lineage>
</organism>
<dbReference type="PANTHER" id="PTHR11178:SF1">
    <property type="entry name" value="NFU1 IRON-SULFUR CLUSTER SCAFFOLD HOMOLOG, MITOCHONDRIAL"/>
    <property type="match status" value="1"/>
</dbReference>
<evidence type="ECO:0000313" key="4">
    <source>
        <dbReference type="Proteomes" id="UP000886818"/>
    </source>
</evidence>
<feature type="domain" description="NIF system FeS cluster assembly NifU C-terminal" evidence="2">
    <location>
        <begin position="5"/>
        <end position="71"/>
    </location>
</feature>
<comment type="similarity">
    <text evidence="1">Belongs to the NifU family.</text>
</comment>
<dbReference type="PANTHER" id="PTHR11178">
    <property type="entry name" value="IRON-SULFUR CLUSTER SCAFFOLD PROTEIN NFU-RELATED"/>
    <property type="match status" value="1"/>
</dbReference>
<dbReference type="EMBL" id="CP078093">
    <property type="protein sequence ID" value="QXM06368.1"/>
    <property type="molecule type" value="Genomic_DNA"/>
</dbReference>
<dbReference type="Pfam" id="PF01106">
    <property type="entry name" value="NifU"/>
    <property type="match status" value="1"/>
</dbReference>
<protein>
    <submittedName>
        <fullName evidence="3">NifU family protein</fullName>
    </submittedName>
</protein>
<keyword evidence="4" id="KW-1185">Reference proteome</keyword>
<name>A0ABX8RBE2_9CLOT</name>
<evidence type="ECO:0000256" key="1">
    <source>
        <dbReference type="ARBA" id="ARBA00006420"/>
    </source>
</evidence>
<accession>A0ABX8RBE2</accession>
<gene>
    <name evidence="3" type="ORF">KVH43_00875</name>
</gene>
<sequence>MFDKVNAVINQIIRPKLKEHYGDIELVKVKEGVVEVKLLGACSGCPSAKFTLEDIVLHDLQKEIPEVKEVVLVTEVSQDLIDMAKKILNKEK</sequence>
<dbReference type="InterPro" id="IPR001075">
    <property type="entry name" value="NIF_FeS_clus_asmbl_NifU_C"/>
</dbReference>
<reference evidence="3" key="1">
    <citation type="submission" date="2021-07" db="EMBL/GenBank/DDBJ databases">
        <title>Complete genome sequence of Crassaminicella sp. 143-21, isolated from a deep-sea hydrothermal vent.</title>
        <authorList>
            <person name="Li X."/>
        </authorList>
    </citation>
    <scope>NUCLEOTIDE SEQUENCE</scope>
    <source>
        <strain evidence="3">143-21</strain>
    </source>
</reference>
<dbReference type="RefSeq" id="WP_218283064.1">
    <property type="nucleotide sequence ID" value="NZ_CP078093.1"/>
</dbReference>
<dbReference type="Proteomes" id="UP000886818">
    <property type="component" value="Chromosome"/>
</dbReference>
<evidence type="ECO:0000313" key="3">
    <source>
        <dbReference type="EMBL" id="QXM06368.1"/>
    </source>
</evidence>
<proteinExistence type="inferred from homology"/>